<evidence type="ECO:0000256" key="7">
    <source>
        <dbReference type="PIRSR" id="PIRSR610347-2"/>
    </source>
</evidence>
<dbReference type="HOGENOM" id="CLU_333221_0_0_1"/>
<feature type="region of interest" description="Disordered" evidence="9">
    <location>
        <begin position="303"/>
        <end position="329"/>
    </location>
</feature>
<dbReference type="SMART" id="SM00726">
    <property type="entry name" value="UIM"/>
    <property type="match status" value="2"/>
</dbReference>
<dbReference type="eggNOG" id="KOG2031">
    <property type="taxonomic scope" value="Eukaryota"/>
</dbReference>
<keyword evidence="5 10" id="KW-0472">Membrane</keyword>
<dbReference type="GeneID" id="5983162"/>
<feature type="active site" description="Nucleophile" evidence="6">
    <location>
        <position position="547"/>
    </location>
</feature>
<feature type="region of interest" description="Disordered" evidence="9">
    <location>
        <begin position="341"/>
        <end position="394"/>
    </location>
</feature>
<dbReference type="VEuPathDB" id="FungiDB:JI435_161050"/>
<dbReference type="GO" id="GO:0003690">
    <property type="term" value="F:double-stranded DNA binding"/>
    <property type="evidence" value="ECO:0000318"/>
    <property type="project" value="GO_Central"/>
</dbReference>
<name>Q0TWG7_PHANO</name>
<evidence type="ECO:0000256" key="2">
    <source>
        <dbReference type="ARBA" id="ARBA00006757"/>
    </source>
</evidence>
<feature type="transmembrane region" description="Helical" evidence="10">
    <location>
        <begin position="15"/>
        <end position="37"/>
    </location>
</feature>
<dbReference type="Gene3D" id="3.30.870.10">
    <property type="entry name" value="Endonuclease Chain A"/>
    <property type="match status" value="2"/>
</dbReference>
<dbReference type="InterPro" id="IPR039020">
    <property type="entry name" value="PaxB-like"/>
</dbReference>
<evidence type="ECO:0000256" key="9">
    <source>
        <dbReference type="SAM" id="MobiDB-lite"/>
    </source>
</evidence>
<dbReference type="VEuPathDB" id="FungiDB:JI435_309610"/>
<gene>
    <name evidence="12" type="ORF">SNOG_16105</name>
</gene>
<feature type="transmembrane region" description="Helical" evidence="10">
    <location>
        <begin position="220"/>
        <end position="245"/>
    </location>
</feature>
<dbReference type="InterPro" id="IPR001736">
    <property type="entry name" value="PLipase_D/transphosphatidylase"/>
</dbReference>
<dbReference type="Pfam" id="PF02809">
    <property type="entry name" value="UIM"/>
    <property type="match status" value="2"/>
</dbReference>
<dbReference type="EMBL" id="CH445367">
    <property type="protein sequence ID" value="EAT76477.2"/>
    <property type="molecule type" value="Genomic_DNA"/>
</dbReference>
<feature type="transmembrane region" description="Helical" evidence="10">
    <location>
        <begin position="49"/>
        <end position="69"/>
    </location>
</feature>
<dbReference type="InterPro" id="IPR003903">
    <property type="entry name" value="UIM_dom"/>
</dbReference>
<feature type="binding site" evidence="7">
    <location>
        <position position="549"/>
    </location>
    <ligand>
        <name>substrate</name>
    </ligand>
</feature>
<evidence type="ECO:0000256" key="10">
    <source>
        <dbReference type="SAM" id="Phobius"/>
    </source>
</evidence>
<feature type="compositionally biased region" description="Polar residues" evidence="9">
    <location>
        <begin position="423"/>
        <end position="439"/>
    </location>
</feature>
<evidence type="ECO:0000256" key="3">
    <source>
        <dbReference type="ARBA" id="ARBA00022692"/>
    </source>
</evidence>
<keyword evidence="4 10" id="KW-1133">Transmembrane helix</keyword>
<dbReference type="Proteomes" id="UP000001055">
    <property type="component" value="Unassembled WGS sequence"/>
</dbReference>
<dbReference type="GO" id="GO:0017005">
    <property type="term" value="F:3'-tyrosyl-DNA phosphodiesterase activity"/>
    <property type="evidence" value="ECO:0000318"/>
    <property type="project" value="GO_Central"/>
</dbReference>
<dbReference type="Pfam" id="PF25129">
    <property type="entry name" value="Pyr4-TMTC"/>
    <property type="match status" value="1"/>
</dbReference>
<feature type="site" description="Interaction with DNA" evidence="8">
    <location>
        <position position="814"/>
    </location>
</feature>
<dbReference type="RefSeq" id="XP_001806232.1">
    <property type="nucleotide sequence ID" value="XM_001806180.1"/>
</dbReference>
<evidence type="ECO:0000256" key="4">
    <source>
        <dbReference type="ARBA" id="ARBA00022989"/>
    </source>
</evidence>
<feature type="transmembrane region" description="Helical" evidence="10">
    <location>
        <begin position="113"/>
        <end position="133"/>
    </location>
</feature>
<evidence type="ECO:0000259" key="11">
    <source>
        <dbReference type="PROSITE" id="PS50035"/>
    </source>
</evidence>
<feature type="compositionally biased region" description="Polar residues" evidence="9">
    <location>
        <begin position="373"/>
        <end position="385"/>
    </location>
</feature>
<evidence type="ECO:0000256" key="8">
    <source>
        <dbReference type="PIRSR" id="PIRSR610347-3"/>
    </source>
</evidence>
<evidence type="ECO:0000256" key="6">
    <source>
        <dbReference type="PIRSR" id="PIRSR610347-1"/>
    </source>
</evidence>
<dbReference type="AlphaFoldDB" id="Q0TWG7"/>
<comment type="subcellular location">
    <subcellularLocation>
        <location evidence="1">Membrane</location>
        <topology evidence="1">Multi-pass membrane protein</topology>
    </subcellularLocation>
</comment>
<dbReference type="Pfam" id="PF06087">
    <property type="entry name" value="Tyr-DNA_phospho"/>
    <property type="match status" value="1"/>
</dbReference>
<protein>
    <recommendedName>
        <fullName evidence="11">PLD phosphodiesterase domain-containing protein</fullName>
    </recommendedName>
</protein>
<evidence type="ECO:0000313" key="12">
    <source>
        <dbReference type="EMBL" id="EAT76477.2"/>
    </source>
</evidence>
<sequence length="895" mass="99950">MAKQFFVPAHVDPSLFVINDALLGTGGIGYTICYILMTRQSIRDRTYAMPIFSLAFNFAWEIIFSIFVADAAREKAVFGLWMLIDLGLVYAVVQYGANEWRHAPAVGKNIGKIFAGMLAWWCIALYSLSIWWLNPADPVNPKDGKAYKGIRGIDADELGFWTALVDQVVLSVMSLAQIIIRGNSGGSSYGIWLTRFVGSLAGLNMNYAYCWWMWPEAHGYVVIPIVVLMMVTWVIADLAYLVVLYHVRQTEVVLGDGRKVRADQDFFYTNNNNNFSTLFGMASYSDRDEEDLKLALALSMQQSPPKDADRLGANNEAVDLTSDTEEEDDDMRRAIAMSLQECRKSSSPRPPKTQSQSHTTLSEQRASHEIPSLPTTRTASGSAAPSGQMGLSGLDRKAMEEARLARCGKRKRDPSPDQPHKQIASTAPAQSRQPTTFDSNPKHGRELQYPRGAIKRTFATGFPRTNDITIDEVLQAESVNIAVVSSFMWDSEWLNKKLSPLKVKQIWIMNAKSQDVQQRWVREMEDAGIPNLRIHFPPMGGLIHSMHSKFMLLFGRDKLRLVVPTANMTPMDWGDKVNNWQPGVMENSLFLVDLPRRSDGVMGKKQDLTTFGKELVCFLEKQELDKKVIEGVLKFDFTQTDHLAFVHAILEEQSITCTSGGVHKGEQQQLSTGLPGLAKAIRDVHLDDVKEIELDYASASLGAINDNFLQRIYLAAQGKPLTTTSAVSQVRRHFRIYFPTDDAVQNSIGGPDCGGIISLSSHYYNAATFPRECLRNYDSTRRGMLSHNKLLFVRGIKNDGRPFAWVYVGSANMSESAWGAQKVLKSGQTGSLNIRNWECGVLMPVPNEKMADMKLNDGAIPPMSVFRGTVEVPFVCADPLYGQYGDKQPWFRVVG</sequence>
<keyword evidence="3 10" id="KW-0812">Transmembrane</keyword>
<organism evidence="12 13">
    <name type="scientific">Phaeosphaeria nodorum (strain SN15 / ATCC MYA-4574 / FGSC 10173)</name>
    <name type="common">Glume blotch fungus</name>
    <name type="synonym">Parastagonospora nodorum</name>
    <dbReference type="NCBI Taxonomy" id="321614"/>
    <lineage>
        <taxon>Eukaryota</taxon>
        <taxon>Fungi</taxon>
        <taxon>Dikarya</taxon>
        <taxon>Ascomycota</taxon>
        <taxon>Pezizomycotina</taxon>
        <taxon>Dothideomycetes</taxon>
        <taxon>Pleosporomycetidae</taxon>
        <taxon>Pleosporales</taxon>
        <taxon>Pleosporineae</taxon>
        <taxon>Phaeosphaeriaceae</taxon>
        <taxon>Parastagonospora</taxon>
    </lineage>
</organism>
<dbReference type="Gene3D" id="6.10.140.100">
    <property type="match status" value="1"/>
</dbReference>
<proteinExistence type="inferred from homology"/>
<feature type="region of interest" description="Disordered" evidence="9">
    <location>
        <begin position="406"/>
        <end position="447"/>
    </location>
</feature>
<dbReference type="KEGG" id="pno:SNOG_16105"/>
<dbReference type="GO" id="GO:0006281">
    <property type="term" value="P:DNA repair"/>
    <property type="evidence" value="ECO:0000318"/>
    <property type="project" value="GO_Central"/>
</dbReference>
<feature type="binding site" evidence="7">
    <location>
        <position position="789"/>
    </location>
    <ligand>
        <name>substrate</name>
    </ligand>
</feature>
<reference evidence="13" key="1">
    <citation type="journal article" date="2007" name="Plant Cell">
        <title>Dothideomycete-plant interactions illuminated by genome sequencing and EST analysis of the wheat pathogen Stagonospora nodorum.</title>
        <authorList>
            <person name="Hane J.K."/>
            <person name="Lowe R.G."/>
            <person name="Solomon P.S."/>
            <person name="Tan K.C."/>
            <person name="Schoch C.L."/>
            <person name="Spatafora J.W."/>
            <person name="Crous P.W."/>
            <person name="Kodira C."/>
            <person name="Birren B.W."/>
            <person name="Galagan J.E."/>
            <person name="Torriani S.F."/>
            <person name="McDonald B.A."/>
            <person name="Oliver R.P."/>
        </authorList>
    </citation>
    <scope>NUCLEOTIDE SEQUENCE [LARGE SCALE GENOMIC DNA]</scope>
    <source>
        <strain evidence="13">SN15 / ATCC MYA-4574 / FGSC 10173</strain>
    </source>
</reference>
<feature type="transmembrane region" description="Helical" evidence="10">
    <location>
        <begin position="192"/>
        <end position="214"/>
    </location>
</feature>
<accession>Q0TWG7</accession>
<feature type="active site" description="Proton donor/acceptor" evidence="6">
    <location>
        <position position="787"/>
    </location>
</feature>
<dbReference type="InParanoid" id="Q0TWG7"/>
<dbReference type="GO" id="GO:0016829">
    <property type="term" value="F:lyase activity"/>
    <property type="evidence" value="ECO:0007669"/>
    <property type="project" value="InterPro"/>
</dbReference>
<dbReference type="PROSITE" id="PS50330">
    <property type="entry name" value="UIM"/>
    <property type="match status" value="2"/>
</dbReference>
<dbReference type="PANTHER" id="PTHR12415:SF4">
    <property type="entry name" value="TYROSYL-DNA PHOSPHODIESTERASE DOMAIN-CONTAINING PROTEIN"/>
    <property type="match status" value="1"/>
</dbReference>
<feature type="transmembrane region" description="Helical" evidence="10">
    <location>
        <begin position="75"/>
        <end position="93"/>
    </location>
</feature>
<dbReference type="GO" id="GO:0016020">
    <property type="term" value="C:membrane"/>
    <property type="evidence" value="ECO:0007669"/>
    <property type="project" value="UniProtKB-SubCell"/>
</dbReference>
<dbReference type="SUPFAM" id="SSF56024">
    <property type="entry name" value="Phospholipase D/nuclease"/>
    <property type="match status" value="2"/>
</dbReference>
<feature type="domain" description="PLD phosphodiesterase" evidence="11">
    <location>
        <begin position="782"/>
        <end position="817"/>
    </location>
</feature>
<evidence type="ECO:0000256" key="1">
    <source>
        <dbReference type="ARBA" id="ARBA00004141"/>
    </source>
</evidence>
<evidence type="ECO:0000313" key="13">
    <source>
        <dbReference type="Proteomes" id="UP000001055"/>
    </source>
</evidence>
<dbReference type="InterPro" id="IPR010347">
    <property type="entry name" value="Tdp1"/>
</dbReference>
<dbReference type="CDD" id="cd09122">
    <property type="entry name" value="PLDc_Tdp1_1"/>
    <property type="match status" value="1"/>
</dbReference>
<evidence type="ECO:0000256" key="5">
    <source>
        <dbReference type="ARBA" id="ARBA00023136"/>
    </source>
</evidence>
<dbReference type="GO" id="GO:0003697">
    <property type="term" value="F:single-stranded DNA binding"/>
    <property type="evidence" value="ECO:0000318"/>
    <property type="project" value="GO_Central"/>
</dbReference>
<dbReference type="PANTHER" id="PTHR12415">
    <property type="entry name" value="TYROSYL-DNA PHOSPHODIESTERASE 1"/>
    <property type="match status" value="1"/>
</dbReference>
<feature type="compositionally biased region" description="Polar residues" evidence="9">
    <location>
        <begin position="352"/>
        <end position="364"/>
    </location>
</feature>
<comment type="similarity">
    <text evidence="2">Belongs to the paxB family.</text>
</comment>
<dbReference type="STRING" id="321614.Q0TWG7"/>
<dbReference type="GO" id="GO:0005634">
    <property type="term" value="C:nucleus"/>
    <property type="evidence" value="ECO:0000318"/>
    <property type="project" value="GO_Central"/>
</dbReference>
<dbReference type="PROSITE" id="PS50035">
    <property type="entry name" value="PLD"/>
    <property type="match status" value="1"/>
</dbReference>